<dbReference type="PANTHER" id="PTHR33083">
    <property type="entry name" value="EXPRESSED PROTEIN"/>
    <property type="match status" value="1"/>
</dbReference>
<evidence type="ECO:0000256" key="1">
    <source>
        <dbReference type="ARBA" id="ARBA00034773"/>
    </source>
</evidence>
<protein>
    <recommendedName>
        <fullName evidence="4">Senescence regulator</fullName>
    </recommendedName>
</protein>
<gene>
    <name evidence="2" type="ORF">AXF42_Ash009535</name>
</gene>
<sequence>MNSFGFNSSSGNGRLLGLLSRPEFPEEAALAAAATGGGEELNETEVFWSDTLSPELNQRFPHHPCIMASSAPNPSPGPSFSCSGIKRLSERNSGVLVALPEEEKKRNLIQRKNLSSTSHVSGVSPPLPSLSSSRMIPAVLKPKGDYTLSVPGGTIYHQSAPVNVPVRIPRARRTFRDLDGDGIGNEYGEEEEEMLPPHEHVARAAAKESPWTTFSMLEGAGRTLKGRDLRKVRNAVWRQTGFLD</sequence>
<organism evidence="2 3">
    <name type="scientific">Apostasia shenzhenica</name>
    <dbReference type="NCBI Taxonomy" id="1088818"/>
    <lineage>
        <taxon>Eukaryota</taxon>
        <taxon>Viridiplantae</taxon>
        <taxon>Streptophyta</taxon>
        <taxon>Embryophyta</taxon>
        <taxon>Tracheophyta</taxon>
        <taxon>Spermatophyta</taxon>
        <taxon>Magnoliopsida</taxon>
        <taxon>Liliopsida</taxon>
        <taxon>Asparagales</taxon>
        <taxon>Orchidaceae</taxon>
        <taxon>Apostasioideae</taxon>
        <taxon>Apostasia</taxon>
    </lineage>
</organism>
<dbReference type="STRING" id="1088818.A0A2I0B930"/>
<dbReference type="PANTHER" id="PTHR33083:SF116">
    <property type="entry name" value="OS04G0413900 PROTEIN"/>
    <property type="match status" value="1"/>
</dbReference>
<dbReference type="OrthoDB" id="684536at2759"/>
<reference evidence="2 3" key="1">
    <citation type="journal article" date="2017" name="Nature">
        <title>The Apostasia genome and the evolution of orchids.</title>
        <authorList>
            <person name="Zhang G.Q."/>
            <person name="Liu K.W."/>
            <person name="Li Z."/>
            <person name="Lohaus R."/>
            <person name="Hsiao Y.Y."/>
            <person name="Niu S.C."/>
            <person name="Wang J.Y."/>
            <person name="Lin Y.C."/>
            <person name="Xu Q."/>
            <person name="Chen L.J."/>
            <person name="Yoshida K."/>
            <person name="Fujiwara S."/>
            <person name="Wang Z.W."/>
            <person name="Zhang Y.Q."/>
            <person name="Mitsuda N."/>
            <person name="Wang M."/>
            <person name="Liu G.H."/>
            <person name="Pecoraro L."/>
            <person name="Huang H.X."/>
            <person name="Xiao X.J."/>
            <person name="Lin M."/>
            <person name="Wu X.Y."/>
            <person name="Wu W.L."/>
            <person name="Chen Y.Y."/>
            <person name="Chang S.B."/>
            <person name="Sakamoto S."/>
            <person name="Ohme-Takagi M."/>
            <person name="Yagi M."/>
            <person name="Zeng S.J."/>
            <person name="Shen C.Y."/>
            <person name="Yeh C.M."/>
            <person name="Luo Y.B."/>
            <person name="Tsai W.C."/>
            <person name="Van de Peer Y."/>
            <person name="Liu Z.J."/>
        </authorList>
    </citation>
    <scope>NUCLEOTIDE SEQUENCE [LARGE SCALE GENOMIC DNA]</scope>
    <source>
        <strain evidence="3">cv. Shenzhen</strain>
        <tissue evidence="2">Stem</tissue>
    </source>
</reference>
<comment type="similarity">
    <text evidence="1">Belongs to the senescence regulator S40 family.</text>
</comment>
<evidence type="ECO:0008006" key="4">
    <source>
        <dbReference type="Google" id="ProtNLM"/>
    </source>
</evidence>
<dbReference type="GO" id="GO:0010150">
    <property type="term" value="P:leaf senescence"/>
    <property type="evidence" value="ECO:0007669"/>
    <property type="project" value="UniProtKB-ARBA"/>
</dbReference>
<dbReference type="AlphaFoldDB" id="A0A2I0B930"/>
<accession>A0A2I0B930</accession>
<dbReference type="EMBL" id="KZ451905">
    <property type="protein sequence ID" value="PKA64314.1"/>
    <property type="molecule type" value="Genomic_DNA"/>
</dbReference>
<proteinExistence type="inferred from homology"/>
<dbReference type="Proteomes" id="UP000236161">
    <property type="component" value="Unassembled WGS sequence"/>
</dbReference>
<dbReference type="InterPro" id="IPR007608">
    <property type="entry name" value="Senescence_reg_S40"/>
</dbReference>
<dbReference type="Pfam" id="PF04520">
    <property type="entry name" value="Senescence_reg"/>
    <property type="match status" value="1"/>
</dbReference>
<evidence type="ECO:0000313" key="2">
    <source>
        <dbReference type="EMBL" id="PKA64314.1"/>
    </source>
</evidence>
<keyword evidence="3" id="KW-1185">Reference proteome</keyword>
<evidence type="ECO:0000313" key="3">
    <source>
        <dbReference type="Proteomes" id="UP000236161"/>
    </source>
</evidence>
<name>A0A2I0B930_9ASPA</name>